<dbReference type="PANTHER" id="PTHR47197:SF3">
    <property type="entry name" value="DIHYDRO-HEME D1 DEHYDROGENASE"/>
    <property type="match status" value="1"/>
</dbReference>
<evidence type="ECO:0000256" key="1">
    <source>
        <dbReference type="ARBA" id="ARBA00022729"/>
    </source>
</evidence>
<accession>A0ABS5R3V9</accession>
<feature type="domain" description="YNCE-like beta-propeller" evidence="4">
    <location>
        <begin position="194"/>
        <end position="334"/>
    </location>
</feature>
<dbReference type="Gene3D" id="2.130.10.10">
    <property type="entry name" value="YVTN repeat-like/Quinoprotein amine dehydrogenase"/>
    <property type="match status" value="1"/>
</dbReference>
<evidence type="ECO:0000259" key="4">
    <source>
        <dbReference type="Pfam" id="PF21783"/>
    </source>
</evidence>
<dbReference type="EMBL" id="JAHCQH010000012">
    <property type="protein sequence ID" value="MBS9475925.1"/>
    <property type="molecule type" value="Genomic_DNA"/>
</dbReference>
<dbReference type="PANTHER" id="PTHR47197">
    <property type="entry name" value="PROTEIN NIRF"/>
    <property type="match status" value="1"/>
</dbReference>
<feature type="region of interest" description="Disordered" evidence="2">
    <location>
        <begin position="335"/>
        <end position="414"/>
    </location>
</feature>
<dbReference type="InterPro" id="IPR048433">
    <property type="entry name" value="YNCE-like_beta-prop"/>
</dbReference>
<evidence type="ECO:0000256" key="2">
    <source>
        <dbReference type="SAM" id="MobiDB-lite"/>
    </source>
</evidence>
<feature type="chain" id="PRO_5047053952" evidence="3">
    <location>
        <begin position="39"/>
        <end position="414"/>
    </location>
</feature>
<evidence type="ECO:0000313" key="5">
    <source>
        <dbReference type="EMBL" id="MBS9475925.1"/>
    </source>
</evidence>
<dbReference type="InterPro" id="IPR011048">
    <property type="entry name" value="Haem_d1_sf"/>
</dbReference>
<keyword evidence="1 3" id="KW-0732">Signal</keyword>
<evidence type="ECO:0000256" key="3">
    <source>
        <dbReference type="SAM" id="SignalP"/>
    </source>
</evidence>
<dbReference type="Proteomes" id="UP001166585">
    <property type="component" value="Unassembled WGS sequence"/>
</dbReference>
<feature type="compositionally biased region" description="Low complexity" evidence="2">
    <location>
        <begin position="379"/>
        <end position="393"/>
    </location>
</feature>
<gene>
    <name evidence="5" type="ORF">KIP89_02265</name>
</gene>
<feature type="compositionally biased region" description="Pro residues" evidence="2">
    <location>
        <begin position="341"/>
        <end position="350"/>
    </location>
</feature>
<dbReference type="RefSeq" id="WP_213753788.1">
    <property type="nucleotide sequence ID" value="NZ_JAHCQH010000012.1"/>
</dbReference>
<organism evidence="5 6">
    <name type="scientific">Ancylobacter radicis</name>
    <dbReference type="NCBI Taxonomy" id="2836179"/>
    <lineage>
        <taxon>Bacteria</taxon>
        <taxon>Pseudomonadati</taxon>
        <taxon>Pseudomonadota</taxon>
        <taxon>Alphaproteobacteria</taxon>
        <taxon>Hyphomicrobiales</taxon>
        <taxon>Xanthobacteraceae</taxon>
        <taxon>Ancylobacter</taxon>
    </lineage>
</organism>
<comment type="caution">
    <text evidence="5">The sequence shown here is derived from an EMBL/GenBank/DDBJ whole genome shotgun (WGS) entry which is preliminary data.</text>
</comment>
<proteinExistence type="predicted"/>
<dbReference type="InterPro" id="IPR015943">
    <property type="entry name" value="WD40/YVTN_repeat-like_dom_sf"/>
</dbReference>
<protein>
    <submittedName>
        <fullName evidence="5">YncE family protein</fullName>
    </submittedName>
</protein>
<dbReference type="SUPFAM" id="SSF51004">
    <property type="entry name" value="C-terminal (heme d1) domain of cytochrome cd1-nitrite reductase"/>
    <property type="match status" value="1"/>
</dbReference>
<name>A0ABS5R3V9_9HYPH</name>
<feature type="compositionally biased region" description="Low complexity" evidence="2">
    <location>
        <begin position="351"/>
        <end position="372"/>
    </location>
</feature>
<feature type="signal peptide" evidence="3">
    <location>
        <begin position="1"/>
        <end position="38"/>
    </location>
</feature>
<sequence>MPIDATPSRSHLPSRSRFLRSAMLCATALVALGGTALADPEFVKQVKPGAGLYEVVFSPAMGRVYVAAAGTRGATDTHVLALDPATLETREAISLGDDPMFGLGINNKTKTLYGTQTRDGSVGVIDLATGKVVAKLARGEKAHVREVAVDEAANRAYVTVLGMRDTPSAIWIIDGATNTIVDTIEGLTGGIAGISLDAKNNRLFLSALQANEVVVLDLATKKVTNRYPSGGEGAINLVYDASGDQVFVANQGSGELAVLDAKDGKLIKKIATGAGALSVALDAKRSILYVANRTAGFVTLVDSKTLEPIANVVTGSMPQTIALDPESGNAYVTNKLKSVPRPRPPAPPAGAPAAAGAPPAGSPTPVAAAAPAGAPPANAPAAGAPPAGAPPAGERARPVPMVDPFGDTVTLIRP</sequence>
<keyword evidence="6" id="KW-1185">Reference proteome</keyword>
<reference evidence="5" key="1">
    <citation type="submission" date="2021-05" db="EMBL/GenBank/DDBJ databases">
        <authorList>
            <person name="Sun Q."/>
            <person name="Inoue M."/>
        </authorList>
    </citation>
    <scope>NUCLEOTIDE SEQUENCE</scope>
    <source>
        <strain evidence="5">VKM B-3255</strain>
    </source>
</reference>
<dbReference type="Pfam" id="PF21783">
    <property type="entry name" value="YNCE"/>
    <property type="match status" value="1"/>
</dbReference>
<dbReference type="InterPro" id="IPR051200">
    <property type="entry name" value="Host-pathogen_enzymatic-act"/>
</dbReference>
<evidence type="ECO:0000313" key="6">
    <source>
        <dbReference type="Proteomes" id="UP001166585"/>
    </source>
</evidence>